<reference evidence="2 3" key="1">
    <citation type="journal article" date="2024" name="BMC Genomics">
        <title>De novo assembly and annotation of Popillia japonica's genome with initial clues to its potential as an invasive pest.</title>
        <authorList>
            <person name="Cucini C."/>
            <person name="Boschi S."/>
            <person name="Funari R."/>
            <person name="Cardaioli E."/>
            <person name="Iannotti N."/>
            <person name="Marturano G."/>
            <person name="Paoli F."/>
            <person name="Bruttini M."/>
            <person name="Carapelli A."/>
            <person name="Frati F."/>
            <person name="Nardi F."/>
        </authorList>
    </citation>
    <scope>NUCLEOTIDE SEQUENCE [LARGE SCALE GENOMIC DNA]</scope>
    <source>
        <strain evidence="2">DMR45628</strain>
    </source>
</reference>
<evidence type="ECO:0000256" key="1">
    <source>
        <dbReference type="SAM" id="MobiDB-lite"/>
    </source>
</evidence>
<accession>A0AAW1LXG9</accession>
<evidence type="ECO:0000313" key="2">
    <source>
        <dbReference type="EMBL" id="KAK9738732.1"/>
    </source>
</evidence>
<feature type="compositionally biased region" description="Basic and acidic residues" evidence="1">
    <location>
        <begin position="1"/>
        <end position="11"/>
    </location>
</feature>
<protein>
    <submittedName>
        <fullName evidence="2">Uncharacterized protein</fullName>
    </submittedName>
</protein>
<organism evidence="2 3">
    <name type="scientific">Popillia japonica</name>
    <name type="common">Japanese beetle</name>
    <dbReference type="NCBI Taxonomy" id="7064"/>
    <lineage>
        <taxon>Eukaryota</taxon>
        <taxon>Metazoa</taxon>
        <taxon>Ecdysozoa</taxon>
        <taxon>Arthropoda</taxon>
        <taxon>Hexapoda</taxon>
        <taxon>Insecta</taxon>
        <taxon>Pterygota</taxon>
        <taxon>Neoptera</taxon>
        <taxon>Endopterygota</taxon>
        <taxon>Coleoptera</taxon>
        <taxon>Polyphaga</taxon>
        <taxon>Scarabaeiformia</taxon>
        <taxon>Scarabaeidae</taxon>
        <taxon>Rutelinae</taxon>
        <taxon>Popillia</taxon>
    </lineage>
</organism>
<dbReference type="EMBL" id="JASPKY010000083">
    <property type="protein sequence ID" value="KAK9738732.1"/>
    <property type="molecule type" value="Genomic_DNA"/>
</dbReference>
<dbReference type="Proteomes" id="UP001458880">
    <property type="component" value="Unassembled WGS sequence"/>
</dbReference>
<sequence length="83" mass="9256">MTGGAAEREASAYRPHSPGRASHAQLSDRPGVTPGPTTHNPRQNGDARIFGDRVYIRGERQTMRERVQNNCEDSENKDVFFVT</sequence>
<proteinExistence type="predicted"/>
<gene>
    <name evidence="2" type="ORF">QE152_g9610</name>
</gene>
<dbReference type="AlphaFoldDB" id="A0AAW1LXG9"/>
<name>A0AAW1LXG9_POPJA</name>
<evidence type="ECO:0000313" key="3">
    <source>
        <dbReference type="Proteomes" id="UP001458880"/>
    </source>
</evidence>
<feature type="region of interest" description="Disordered" evidence="1">
    <location>
        <begin position="1"/>
        <end position="50"/>
    </location>
</feature>
<keyword evidence="3" id="KW-1185">Reference proteome</keyword>
<comment type="caution">
    <text evidence="2">The sequence shown here is derived from an EMBL/GenBank/DDBJ whole genome shotgun (WGS) entry which is preliminary data.</text>
</comment>